<gene>
    <name evidence="9" type="ORF">JTE90_005093</name>
</gene>
<keyword evidence="4 6" id="KW-1133">Transmembrane helix</keyword>
<dbReference type="InterPro" id="IPR002859">
    <property type="entry name" value="PKD/REJ-like"/>
</dbReference>
<comment type="caution">
    <text evidence="9">The sequence shown here is derived from an EMBL/GenBank/DDBJ whole genome shotgun (WGS) entry which is preliminary data.</text>
</comment>
<evidence type="ECO:0000313" key="10">
    <source>
        <dbReference type="Proteomes" id="UP000827092"/>
    </source>
</evidence>
<dbReference type="Gene3D" id="2.60.220.50">
    <property type="match status" value="1"/>
</dbReference>
<evidence type="ECO:0000256" key="7">
    <source>
        <dbReference type="SAM" id="SignalP"/>
    </source>
</evidence>
<evidence type="ECO:0000313" key="9">
    <source>
        <dbReference type="EMBL" id="KAG8193446.1"/>
    </source>
</evidence>
<evidence type="ECO:0000256" key="6">
    <source>
        <dbReference type="SAM" id="Phobius"/>
    </source>
</evidence>
<dbReference type="GO" id="GO:0005886">
    <property type="term" value="C:plasma membrane"/>
    <property type="evidence" value="ECO:0007669"/>
    <property type="project" value="TreeGrafter"/>
</dbReference>
<protein>
    <recommendedName>
        <fullName evidence="8">PKD/REJ-like domain-containing protein</fullName>
    </recommendedName>
</protein>
<evidence type="ECO:0000256" key="4">
    <source>
        <dbReference type="ARBA" id="ARBA00022989"/>
    </source>
</evidence>
<keyword evidence="3" id="KW-0677">Repeat</keyword>
<feature type="transmembrane region" description="Helical" evidence="6">
    <location>
        <begin position="1398"/>
        <end position="1421"/>
    </location>
</feature>
<name>A0AAV6VAS5_9ARAC</name>
<dbReference type="InterPro" id="IPR046338">
    <property type="entry name" value="GAIN_dom_sf"/>
</dbReference>
<evidence type="ECO:0000256" key="3">
    <source>
        <dbReference type="ARBA" id="ARBA00022737"/>
    </source>
</evidence>
<keyword evidence="5 6" id="KW-0472">Membrane</keyword>
<dbReference type="InterPro" id="IPR000203">
    <property type="entry name" value="GPS"/>
</dbReference>
<keyword evidence="10" id="KW-1185">Reference proteome</keyword>
<keyword evidence="7" id="KW-0732">Signal</keyword>
<evidence type="ECO:0000256" key="1">
    <source>
        <dbReference type="ARBA" id="ARBA00004370"/>
    </source>
</evidence>
<dbReference type="EMBL" id="JAFNEN010000121">
    <property type="protein sequence ID" value="KAG8193446.1"/>
    <property type="molecule type" value="Genomic_DNA"/>
</dbReference>
<feature type="domain" description="PKD/REJ-like" evidence="8">
    <location>
        <begin position="684"/>
        <end position="1056"/>
    </location>
</feature>
<dbReference type="Pfam" id="PF01825">
    <property type="entry name" value="GPS"/>
    <property type="match status" value="1"/>
</dbReference>
<dbReference type="GO" id="GO:0006816">
    <property type="term" value="P:calcium ion transport"/>
    <property type="evidence" value="ECO:0007669"/>
    <property type="project" value="TreeGrafter"/>
</dbReference>
<proteinExistence type="predicted"/>
<sequence length="1457" mass="159991">MGTTSNLPSLKSLAMVWSFLTLMLLANFQLTLSQLTSNTNTEISLKEENFGHEGYGWPVRIVGGNAELSHCDGLGFRDASENNCSFCVGGSTNLPQNYFMDCEGKCEGNATGVDCKGDCKGTAYIDECSGKCIGGQTGKDEADVKSFRDCRGTCTSSGLLLYTDSCGVCHTGVSPFQDCTNRCHLPGQEKLMAKLVCGRCVGGMTGIPESELLDKCGNCKSDAIECPCNGTGQPDICGECNGGGRSCMRVTRFTPRALLVDARATVVIEGAFRGRRANVKCIFIKLQGDVREERIEFPGSGNGSHVQCQVYLKLGSYRVGVMIDTGTSEEDYIEEMELLVHEQPEYNNMSPTNAVFDRDGAKELTVTFSGSRIPRLPLICVIIVGDGLPEKAKKRLVPSEANTLDSCVIPYPNSSVEMKISPSFNGIHTFKQSFTLQFYASPPDMKKYYIAEDGNAVVVVFDRPVNLCNLETCPQILNTETLRRLGEGANCKWATKQQLIITVQNPIKGNPFRVTFRRGILKQDGQKFAHSKNESLTIDAWYPQPVSNAQLAISGPATIPYCGVFTLVGHFSSPKGDAEFYWTAYRDDKRPLETVLANVLLRIRSSSLTLNCSILQVDLGYIFVLTAEHPGNEKHEARHRIKSVPYIGPLVSAYSDVMSQSSVTTDQKITLQADVGIPDCSPGSEFLSIMWSVSNPEVKFNFKRRSEYVYVIEPYSLPENSLVTFYANAFFLNMLNITNSQVQLRVEPVKLKAAIKGASKRFVGNKEGTLVLESEMLNKGYRLVYQWRCYDEDGPVCYNYKTNSTEPLLITRQMQNKPNLTIPCANLKAGKTLKFELQVFNANNRYQSSQTASTVVVVEDKDIPQVFIASVLADGINAVQRHPTTSAYNIPAGLPVSIHATITPGKSPIKAVKWDIKGFSSAYTFTTRKGMTILSLEEGFLVGHGIYLIGLSACDAKGACGIANLSILAVPGISLCKPQLEPYVEYEMITVEVKGCSIPTNRQPVNYQLFLHSAESIFPFTPPQTSTIFTITGPPRQTNNDTRISVQACDKYALCTLFTGPPVNVTLNERKAIERGNLIQRGVIATESRDLLPAISMFLTAASDPRVSLSNKEVEHMLDAASNATNNRYINVGQLSLIYSSMLPLLRMKENSIKLKALDIIKRSTKLTFGHNVKVPSSVLAQGHSNAAEALQFSNSDAALTNKVKDVLNFFVERVSSSMPLGSKVQLSSQNPGYPSTMVFRQLLDGTPIYLKTMSSRGLMEGSVRFEESVRQRIRLQQKEGVVVAITLYPESTPFSSSSRLTSPVMDITLRRPDDGKPHIIVNVPNAVRIALTHRGNNSDAQNRGVMYRCAYWDEKLNDWSAEGVVTYGIDGSVMRCWSSHLTAFAVIESYDGLSTGAIVGIVVTVLMGIFIIMGFAFVFFRKKQAAGARVSHQTLPKRDKLQNASGSVVKVKTITP</sequence>
<evidence type="ECO:0000256" key="2">
    <source>
        <dbReference type="ARBA" id="ARBA00022692"/>
    </source>
</evidence>
<evidence type="ECO:0000256" key="5">
    <source>
        <dbReference type="ARBA" id="ARBA00023136"/>
    </source>
</evidence>
<dbReference type="Proteomes" id="UP000827092">
    <property type="component" value="Unassembled WGS sequence"/>
</dbReference>
<dbReference type="PANTHER" id="PTHR46730">
    <property type="entry name" value="POLYCYSTIN-1"/>
    <property type="match status" value="1"/>
</dbReference>
<comment type="subcellular location">
    <subcellularLocation>
        <location evidence="1">Membrane</location>
    </subcellularLocation>
</comment>
<feature type="chain" id="PRO_5043349995" description="PKD/REJ-like domain-containing protein" evidence="7">
    <location>
        <begin position="34"/>
        <end position="1457"/>
    </location>
</feature>
<feature type="signal peptide" evidence="7">
    <location>
        <begin position="1"/>
        <end position="33"/>
    </location>
</feature>
<dbReference type="PANTHER" id="PTHR46730:SF1">
    <property type="entry name" value="PLAT DOMAIN-CONTAINING PROTEIN"/>
    <property type="match status" value="1"/>
</dbReference>
<organism evidence="9 10">
    <name type="scientific">Oedothorax gibbosus</name>
    <dbReference type="NCBI Taxonomy" id="931172"/>
    <lineage>
        <taxon>Eukaryota</taxon>
        <taxon>Metazoa</taxon>
        <taxon>Ecdysozoa</taxon>
        <taxon>Arthropoda</taxon>
        <taxon>Chelicerata</taxon>
        <taxon>Arachnida</taxon>
        <taxon>Araneae</taxon>
        <taxon>Araneomorphae</taxon>
        <taxon>Entelegynae</taxon>
        <taxon>Araneoidea</taxon>
        <taxon>Linyphiidae</taxon>
        <taxon>Erigoninae</taxon>
        <taxon>Oedothorax</taxon>
    </lineage>
</organism>
<keyword evidence="2 6" id="KW-0812">Transmembrane</keyword>
<accession>A0AAV6VAS5</accession>
<reference evidence="9 10" key="1">
    <citation type="journal article" date="2022" name="Nat. Ecol. Evol.">
        <title>A masculinizing supergene underlies an exaggerated male reproductive morph in a spider.</title>
        <authorList>
            <person name="Hendrickx F."/>
            <person name="De Corte Z."/>
            <person name="Sonet G."/>
            <person name="Van Belleghem S.M."/>
            <person name="Kostlbacher S."/>
            <person name="Vangestel C."/>
        </authorList>
    </citation>
    <scope>NUCLEOTIDE SEQUENCE [LARGE SCALE GENOMIC DNA]</scope>
    <source>
        <strain evidence="9">W744_W776</strain>
    </source>
</reference>
<dbReference type="GO" id="GO:0005261">
    <property type="term" value="F:monoatomic cation channel activity"/>
    <property type="evidence" value="ECO:0007669"/>
    <property type="project" value="TreeGrafter"/>
</dbReference>
<dbReference type="Pfam" id="PF02010">
    <property type="entry name" value="REJ"/>
    <property type="match status" value="1"/>
</dbReference>
<evidence type="ECO:0000259" key="8">
    <source>
        <dbReference type="Pfam" id="PF02010"/>
    </source>
</evidence>